<reference evidence="4" key="1">
    <citation type="submission" date="2018-11" db="EMBL/GenBank/DDBJ databases">
        <title>Complete genome sequence of Paenibacillus sp. ML311-T8.</title>
        <authorList>
            <person name="Nam Y.-D."/>
            <person name="Kang J."/>
            <person name="Chung W.-H."/>
            <person name="Park Y.S."/>
        </authorList>
    </citation>
    <scope>NUCLEOTIDE SEQUENCE [LARGE SCALE GENOMIC DNA]</scope>
    <source>
        <strain evidence="4">ML311-T8</strain>
    </source>
</reference>
<dbReference type="AlphaFoldDB" id="A0A6B8RF69"/>
<evidence type="ECO:0000313" key="4">
    <source>
        <dbReference type="Proteomes" id="UP000426246"/>
    </source>
</evidence>
<dbReference type="RefSeq" id="WP_155699365.1">
    <property type="nucleotide sequence ID" value="NZ_CP034235.1"/>
</dbReference>
<dbReference type="EMBL" id="CP034235">
    <property type="protein sequence ID" value="QGQ94364.1"/>
    <property type="molecule type" value="Genomic_DNA"/>
</dbReference>
<proteinExistence type="predicted"/>
<dbReference type="OrthoDB" id="291892at2"/>
<evidence type="ECO:0000259" key="2">
    <source>
        <dbReference type="Pfam" id="PF04892"/>
    </source>
</evidence>
<dbReference type="InterPro" id="IPR006976">
    <property type="entry name" value="VanZ-like"/>
</dbReference>
<gene>
    <name evidence="3" type="ORF">EHS13_05305</name>
</gene>
<dbReference type="KEGG" id="ppsc:EHS13_05305"/>
<protein>
    <submittedName>
        <fullName evidence="3">VanZ family protein</fullName>
    </submittedName>
</protein>
<dbReference type="NCBIfam" id="NF037970">
    <property type="entry name" value="vanZ_1"/>
    <property type="match status" value="1"/>
</dbReference>
<feature type="domain" description="VanZ-like" evidence="2">
    <location>
        <begin position="22"/>
        <end position="168"/>
    </location>
</feature>
<keyword evidence="1" id="KW-1133">Transmembrane helix</keyword>
<keyword evidence="4" id="KW-1185">Reference proteome</keyword>
<feature type="transmembrane region" description="Helical" evidence="1">
    <location>
        <begin position="20"/>
        <end position="40"/>
    </location>
</feature>
<accession>A0A6B8RF69</accession>
<feature type="transmembrane region" description="Helical" evidence="1">
    <location>
        <begin position="69"/>
        <end position="89"/>
    </location>
</feature>
<keyword evidence="1" id="KW-0472">Membrane</keyword>
<dbReference type="Pfam" id="PF04892">
    <property type="entry name" value="VanZ"/>
    <property type="match status" value="1"/>
</dbReference>
<sequence>MSKEGERVPRHSLRKSNMLILLVFVLMWMGLIFTLSSQPYESQDLKPWLHRVLSFERIPRYLNHIQLHYGGHLISVKTLGLTGFVEFIIRKSAHVTEYAILGVLIFQSLRIVFPRFRGISLISISLCYIYAITDEYHQSFVADRTPLFADVLLDTGGATLGVLLFIILSKIFVFLYRKIFAYSLKNKEV</sequence>
<name>A0A6B8RF69_9BACL</name>
<feature type="transmembrane region" description="Helical" evidence="1">
    <location>
        <begin position="109"/>
        <end position="131"/>
    </location>
</feature>
<evidence type="ECO:0000313" key="3">
    <source>
        <dbReference type="EMBL" id="QGQ94364.1"/>
    </source>
</evidence>
<feature type="transmembrane region" description="Helical" evidence="1">
    <location>
        <begin position="151"/>
        <end position="176"/>
    </location>
</feature>
<dbReference type="Proteomes" id="UP000426246">
    <property type="component" value="Chromosome"/>
</dbReference>
<evidence type="ECO:0000256" key="1">
    <source>
        <dbReference type="SAM" id="Phobius"/>
    </source>
</evidence>
<dbReference type="PIRSF" id="PIRSF019083">
    <property type="entry name" value="UCP019083_VanZ"/>
    <property type="match status" value="1"/>
</dbReference>
<dbReference type="InterPro" id="IPR016747">
    <property type="entry name" value="Phosphotransbutyrylase"/>
</dbReference>
<keyword evidence="1" id="KW-0812">Transmembrane</keyword>
<organism evidence="3 4">
    <name type="scientific">Paenibacillus psychroresistens</name>
    <dbReference type="NCBI Taxonomy" id="1778678"/>
    <lineage>
        <taxon>Bacteria</taxon>
        <taxon>Bacillati</taxon>
        <taxon>Bacillota</taxon>
        <taxon>Bacilli</taxon>
        <taxon>Bacillales</taxon>
        <taxon>Paenibacillaceae</taxon>
        <taxon>Paenibacillus</taxon>
    </lineage>
</organism>